<dbReference type="EMBL" id="JAHRHJ020003813">
    <property type="protein sequence ID" value="KAH9290797.1"/>
    <property type="molecule type" value="Genomic_DNA"/>
</dbReference>
<reference evidence="2 3" key="1">
    <citation type="journal article" date="2021" name="Nat. Plants">
        <title>The Taxus genome provides insights into paclitaxel biosynthesis.</title>
        <authorList>
            <person name="Xiong X."/>
            <person name="Gou J."/>
            <person name="Liao Q."/>
            <person name="Li Y."/>
            <person name="Zhou Q."/>
            <person name="Bi G."/>
            <person name="Li C."/>
            <person name="Du R."/>
            <person name="Wang X."/>
            <person name="Sun T."/>
            <person name="Guo L."/>
            <person name="Liang H."/>
            <person name="Lu P."/>
            <person name="Wu Y."/>
            <person name="Zhang Z."/>
            <person name="Ro D.K."/>
            <person name="Shang Y."/>
            <person name="Huang S."/>
            <person name="Yan J."/>
        </authorList>
    </citation>
    <scope>NUCLEOTIDE SEQUENCE [LARGE SCALE GENOMIC DNA]</scope>
    <source>
        <strain evidence="2">Ta-2019</strain>
    </source>
</reference>
<comment type="caution">
    <text evidence="2">The sequence shown here is derived from an EMBL/GenBank/DDBJ whole genome shotgun (WGS) entry which is preliminary data.</text>
</comment>
<feature type="region of interest" description="Disordered" evidence="1">
    <location>
        <begin position="38"/>
        <end position="61"/>
    </location>
</feature>
<keyword evidence="3" id="KW-1185">Reference proteome</keyword>
<evidence type="ECO:0000256" key="1">
    <source>
        <dbReference type="SAM" id="MobiDB-lite"/>
    </source>
</evidence>
<accession>A0AA38C663</accession>
<evidence type="ECO:0000313" key="3">
    <source>
        <dbReference type="Proteomes" id="UP000824469"/>
    </source>
</evidence>
<feature type="compositionally biased region" description="Basic and acidic residues" evidence="1">
    <location>
        <begin position="52"/>
        <end position="61"/>
    </location>
</feature>
<dbReference type="Proteomes" id="UP000824469">
    <property type="component" value="Unassembled WGS sequence"/>
</dbReference>
<feature type="non-terminal residue" evidence="2">
    <location>
        <position position="1"/>
    </location>
</feature>
<sequence length="61" mass="7479">EQEERRVVEELEELQREHMQGKIEKRCNQYFGVEEGWKEKQENQASQEEQENQAKQEKQSK</sequence>
<name>A0AA38C663_TAXCH</name>
<gene>
    <name evidence="2" type="ORF">KI387_034914</name>
</gene>
<dbReference type="AlphaFoldDB" id="A0AA38C663"/>
<evidence type="ECO:0000313" key="2">
    <source>
        <dbReference type="EMBL" id="KAH9290797.1"/>
    </source>
</evidence>
<feature type="non-terminal residue" evidence="2">
    <location>
        <position position="61"/>
    </location>
</feature>
<proteinExistence type="predicted"/>
<organism evidence="2 3">
    <name type="scientific">Taxus chinensis</name>
    <name type="common">Chinese yew</name>
    <name type="synonym">Taxus wallichiana var. chinensis</name>
    <dbReference type="NCBI Taxonomy" id="29808"/>
    <lineage>
        <taxon>Eukaryota</taxon>
        <taxon>Viridiplantae</taxon>
        <taxon>Streptophyta</taxon>
        <taxon>Embryophyta</taxon>
        <taxon>Tracheophyta</taxon>
        <taxon>Spermatophyta</taxon>
        <taxon>Pinopsida</taxon>
        <taxon>Pinidae</taxon>
        <taxon>Conifers II</taxon>
        <taxon>Cupressales</taxon>
        <taxon>Taxaceae</taxon>
        <taxon>Taxus</taxon>
    </lineage>
</organism>
<protein>
    <submittedName>
        <fullName evidence="2">Uncharacterized protein</fullName>
    </submittedName>
</protein>